<keyword evidence="3" id="KW-1185">Reference proteome</keyword>
<feature type="transmembrane region" description="Helical" evidence="1">
    <location>
        <begin position="293"/>
        <end position="313"/>
    </location>
</feature>
<dbReference type="GO" id="GO:0055085">
    <property type="term" value="P:transmembrane transport"/>
    <property type="evidence" value="ECO:0007669"/>
    <property type="project" value="InterPro"/>
</dbReference>
<protein>
    <submittedName>
        <fullName evidence="2">Uncharacterized protein</fullName>
    </submittedName>
</protein>
<evidence type="ECO:0000256" key="1">
    <source>
        <dbReference type="SAM" id="Phobius"/>
    </source>
</evidence>
<sequence>MPSSTFWENAKVILIPPNKGDIKVRCNIATPKNLISDSISDKKDDQFFENSNTDDSITSNVESSNKSKLMNVINYIPNKVHNLWKKQEEEIEKIEKLEEFESDNDFTSPLDTFIGYAVDVTGSVYMLILVVVILIAWVVWGAVTGAPDTWQIVMQDGQSIQTYVWDTFLMRQQLDDNEKFLILSGKLQSRLKTHRRLIKKMQDQNPDFILTDELKEKIIDLDNCESDLLLHIENKRTWFDKLSEVCSKLLGNLYCVILYWIGIFVWIGCGAIPNNNGTKSQPLMQKFSNNWQMYINTAVAIELLFTSVFLEHVRARSNDVINRQIELFIQFDSDLECLERTILDDVEENELIVVERCPRDKIQKVISFYANVIGNGLGLIITLCVFIMWFGIGNLMHWNDNWWLIIGTYTGLVGFIDGYVLREVFFSLTKYEHQKFYDLFEDSQGLLEFIGISYTLERYKPKITINTKISLWINDICSNEWSVIASVIAVLGLIIMGCALLWSETAQLIANTPTMIIEGFFLLILIQAHNWADDERSNMVGELTKSRLFAHNYVKYCFDNGKFKDNCGIPCSD</sequence>
<reference evidence="2 3" key="1">
    <citation type="journal article" date="2023" name="Elife">
        <title>Identification of key yeast species and microbe-microbe interactions impacting larval growth of Drosophila in the wild.</title>
        <authorList>
            <person name="Mure A."/>
            <person name="Sugiura Y."/>
            <person name="Maeda R."/>
            <person name="Honda K."/>
            <person name="Sakurai N."/>
            <person name="Takahashi Y."/>
            <person name="Watada M."/>
            <person name="Katoh T."/>
            <person name="Gotoh A."/>
            <person name="Gotoh Y."/>
            <person name="Taniguchi I."/>
            <person name="Nakamura K."/>
            <person name="Hayashi T."/>
            <person name="Katayama T."/>
            <person name="Uemura T."/>
            <person name="Hattori Y."/>
        </authorList>
    </citation>
    <scope>NUCLEOTIDE SEQUENCE [LARGE SCALE GENOMIC DNA]</scope>
    <source>
        <strain evidence="2 3">PK-24</strain>
    </source>
</reference>
<accession>A0AAV5R3G0</accession>
<organism evidence="2 3">
    <name type="scientific">Pichia kluyveri</name>
    <name type="common">Yeast</name>
    <dbReference type="NCBI Taxonomy" id="36015"/>
    <lineage>
        <taxon>Eukaryota</taxon>
        <taxon>Fungi</taxon>
        <taxon>Dikarya</taxon>
        <taxon>Ascomycota</taxon>
        <taxon>Saccharomycotina</taxon>
        <taxon>Pichiomycetes</taxon>
        <taxon>Pichiales</taxon>
        <taxon>Pichiaceae</taxon>
        <taxon>Pichia</taxon>
    </lineage>
</organism>
<feature type="transmembrane region" description="Helical" evidence="1">
    <location>
        <begin position="249"/>
        <end position="273"/>
    </location>
</feature>
<comment type="caution">
    <text evidence="2">The sequence shown here is derived from an EMBL/GenBank/DDBJ whole genome shotgun (WGS) entry which is preliminary data.</text>
</comment>
<feature type="transmembrane region" description="Helical" evidence="1">
    <location>
        <begin position="124"/>
        <end position="143"/>
    </location>
</feature>
<dbReference type="EMBL" id="BTGB01000002">
    <property type="protein sequence ID" value="GMM45161.1"/>
    <property type="molecule type" value="Genomic_DNA"/>
</dbReference>
<keyword evidence="1" id="KW-0812">Transmembrane</keyword>
<evidence type="ECO:0000313" key="2">
    <source>
        <dbReference type="EMBL" id="GMM45161.1"/>
    </source>
</evidence>
<feature type="transmembrane region" description="Helical" evidence="1">
    <location>
        <begin position="508"/>
        <end position="526"/>
    </location>
</feature>
<dbReference type="Proteomes" id="UP001378960">
    <property type="component" value="Unassembled WGS sequence"/>
</dbReference>
<name>A0AAV5R3G0_PICKL</name>
<gene>
    <name evidence="2" type="ORF">DAPK24_017360</name>
</gene>
<feature type="transmembrane region" description="Helical" evidence="1">
    <location>
        <begin position="481"/>
        <end position="502"/>
    </location>
</feature>
<dbReference type="AlphaFoldDB" id="A0AAV5R3G0"/>
<keyword evidence="1" id="KW-0472">Membrane</keyword>
<keyword evidence="1" id="KW-1133">Transmembrane helix</keyword>
<feature type="transmembrane region" description="Helical" evidence="1">
    <location>
        <begin position="402"/>
        <end position="421"/>
    </location>
</feature>
<dbReference type="Pfam" id="PF04120">
    <property type="entry name" value="Iron_permease"/>
    <property type="match status" value="1"/>
</dbReference>
<proteinExistence type="predicted"/>
<evidence type="ECO:0000313" key="3">
    <source>
        <dbReference type="Proteomes" id="UP001378960"/>
    </source>
</evidence>
<feature type="transmembrane region" description="Helical" evidence="1">
    <location>
        <begin position="368"/>
        <end position="390"/>
    </location>
</feature>
<dbReference type="InterPro" id="IPR007251">
    <property type="entry name" value="Iron_permease_Fet4"/>
</dbReference>